<dbReference type="Proteomes" id="UP001595636">
    <property type="component" value="Unassembled WGS sequence"/>
</dbReference>
<name>A0ABV7TTK8_9NEIS</name>
<proteinExistence type="predicted"/>
<evidence type="ECO:0000259" key="3">
    <source>
        <dbReference type="Pfam" id="PF00497"/>
    </source>
</evidence>
<protein>
    <submittedName>
        <fullName evidence="4">Substrate-binding periplasmic protein</fullName>
    </submittedName>
</protein>
<feature type="signal peptide" evidence="2">
    <location>
        <begin position="1"/>
        <end position="19"/>
    </location>
</feature>
<feature type="chain" id="PRO_5046791391" evidence="2">
    <location>
        <begin position="20"/>
        <end position="260"/>
    </location>
</feature>
<sequence length="260" mass="28745">MPRRLIALLSCLFVYSTHAQDILIAAENDWPPYSYLQPGSTQPQGMTPLLVREAFASQDIVVRFVSVTLGQCQQLTLAGKVAACFDVSVTDDNRKQFLWPRTPLFYEEVGIFGLLPAQSGIAGQLQTLPGSIDQQTLQGRNLGITQGYTYPSKLITDPGIRKVVAATESQLIDMLLDRQVDYILMNTLPGLLHLQQHGAAGKRVQRLGVVGMDAFLLAFSRRHPQGAALARKFDAGMQTLHASGRYQQIMQSYRQQLGMP</sequence>
<dbReference type="Pfam" id="PF00497">
    <property type="entry name" value="SBP_bac_3"/>
    <property type="match status" value="1"/>
</dbReference>
<gene>
    <name evidence="4" type="ORF">ACFOKJ_07920</name>
</gene>
<comment type="caution">
    <text evidence="4">The sequence shown here is derived from an EMBL/GenBank/DDBJ whole genome shotgun (WGS) entry which is preliminary data.</text>
</comment>
<dbReference type="EMBL" id="JBHRYH010000017">
    <property type="protein sequence ID" value="MFC3626061.1"/>
    <property type="molecule type" value="Genomic_DNA"/>
</dbReference>
<dbReference type="SUPFAM" id="SSF53850">
    <property type="entry name" value="Periplasmic binding protein-like II"/>
    <property type="match status" value="1"/>
</dbReference>
<keyword evidence="1 2" id="KW-0732">Signal</keyword>
<accession>A0ABV7TTK8</accession>
<dbReference type="RefSeq" id="WP_390278261.1">
    <property type="nucleotide sequence ID" value="NZ_JBHRYH010000017.1"/>
</dbReference>
<dbReference type="PANTHER" id="PTHR35936">
    <property type="entry name" value="MEMBRANE-BOUND LYTIC MUREIN TRANSGLYCOSYLASE F"/>
    <property type="match status" value="1"/>
</dbReference>
<feature type="domain" description="Solute-binding protein family 3/N-terminal" evidence="3">
    <location>
        <begin position="23"/>
        <end position="254"/>
    </location>
</feature>
<evidence type="ECO:0000313" key="4">
    <source>
        <dbReference type="EMBL" id="MFC3626061.1"/>
    </source>
</evidence>
<dbReference type="Gene3D" id="3.40.190.10">
    <property type="entry name" value="Periplasmic binding protein-like II"/>
    <property type="match status" value="2"/>
</dbReference>
<organism evidence="4 5">
    <name type="scientific">Vogesella amnigena</name>
    <dbReference type="NCBI Taxonomy" id="1507449"/>
    <lineage>
        <taxon>Bacteria</taxon>
        <taxon>Pseudomonadati</taxon>
        <taxon>Pseudomonadota</taxon>
        <taxon>Betaproteobacteria</taxon>
        <taxon>Neisseriales</taxon>
        <taxon>Chromobacteriaceae</taxon>
        <taxon>Vogesella</taxon>
    </lineage>
</organism>
<evidence type="ECO:0000256" key="2">
    <source>
        <dbReference type="SAM" id="SignalP"/>
    </source>
</evidence>
<evidence type="ECO:0000313" key="5">
    <source>
        <dbReference type="Proteomes" id="UP001595636"/>
    </source>
</evidence>
<dbReference type="PANTHER" id="PTHR35936:SF6">
    <property type="entry name" value="AMINO ACID ABC TRANSPORTER SUBSTRATE-BINDING PAAT FAMILY PROTEIN"/>
    <property type="match status" value="1"/>
</dbReference>
<reference evidence="5" key="1">
    <citation type="journal article" date="2019" name="Int. J. Syst. Evol. Microbiol.">
        <title>The Global Catalogue of Microorganisms (GCM) 10K type strain sequencing project: providing services to taxonomists for standard genome sequencing and annotation.</title>
        <authorList>
            <consortium name="The Broad Institute Genomics Platform"/>
            <consortium name="The Broad Institute Genome Sequencing Center for Infectious Disease"/>
            <person name="Wu L."/>
            <person name="Ma J."/>
        </authorList>
    </citation>
    <scope>NUCLEOTIDE SEQUENCE [LARGE SCALE GENOMIC DNA]</scope>
    <source>
        <strain evidence="5">KCTC 42195</strain>
    </source>
</reference>
<keyword evidence="5" id="KW-1185">Reference proteome</keyword>
<dbReference type="InterPro" id="IPR001638">
    <property type="entry name" value="Solute-binding_3/MltF_N"/>
</dbReference>
<evidence type="ECO:0000256" key="1">
    <source>
        <dbReference type="ARBA" id="ARBA00022729"/>
    </source>
</evidence>